<dbReference type="Pfam" id="PF03144">
    <property type="entry name" value="GTP_EFTU_D2"/>
    <property type="match status" value="1"/>
</dbReference>
<dbReference type="InterPro" id="IPR009000">
    <property type="entry name" value="Transl_B-barrel_sf"/>
</dbReference>
<sequence>MNMIKLRNVAIIAHVDHGKTTLVDALLRQSNTKLHKDLEGTSLIMDSNELEKERGITIFSKNASVVWKGTKINIIDTPGHADFGGEVERVLKMADGCLLLVDAKEGPMPQTRFVLKRALEMGHKVIVVVNKIDKSILRSPDSDLKIDQDQINKVIGKVFDLFVELGADEDAAFFPIVYTSAKNGLAGSKPDLAEMKDISPIFEAILEHVPAPGGDPSKPLQMLATTIVGDNYKGRIATCRIYNGRVTAGQEVTHINRIGEMKKVRLTALIGFSGLDKIDIAEAEAGDIVAIAGIEDINIGETIADANEAVALPLLDIEEPTINMTFSVNSSPFAGKEGEFKTSRQIRERLFKELETDMALKVVDGEKGDWVVSGRGELHLAILIERLRREGYEFQVARPQVITKKIEGKTLEPFEKVFIEVPESYSGVVMQKMGERGAQLQDMTSEKAVVLVEFIIPTRKLFGYRSEFITDTKGTGIINTMFHEFRENTGSSFERSRGSLVAFQDGPTTLYGLTNAQERGTLFISPAVRIYKGQVVGQNSRVDDIKVNVCKEKQQTNMRSKGEGVSEHFNAPKLMGLEEALEYIDDSELVEVTPENIRIRKIDLNSKY</sequence>
<evidence type="ECO:0000256" key="2">
    <source>
        <dbReference type="ARBA" id="ARBA00035722"/>
    </source>
</evidence>
<dbReference type="PRINTS" id="PR00315">
    <property type="entry name" value="ELONGATNFCT"/>
</dbReference>
<accession>A0A1G1WT14</accession>
<evidence type="ECO:0000256" key="1">
    <source>
        <dbReference type="ARBA" id="ARBA00023134"/>
    </source>
</evidence>
<dbReference type="GO" id="GO:1990904">
    <property type="term" value="C:ribonucleoprotein complex"/>
    <property type="evidence" value="ECO:0007669"/>
    <property type="project" value="TreeGrafter"/>
</dbReference>
<dbReference type="EMBL" id="MHCZ01000002">
    <property type="protein sequence ID" value="OGY30480.1"/>
    <property type="molecule type" value="Genomic_DNA"/>
</dbReference>
<dbReference type="PANTHER" id="PTHR42908">
    <property type="entry name" value="TRANSLATION ELONGATION FACTOR-RELATED"/>
    <property type="match status" value="1"/>
</dbReference>
<dbReference type="PROSITE" id="PS00301">
    <property type="entry name" value="G_TR_1"/>
    <property type="match status" value="1"/>
</dbReference>
<dbReference type="SUPFAM" id="SSF54980">
    <property type="entry name" value="EF-G C-terminal domain-like"/>
    <property type="match status" value="2"/>
</dbReference>
<proteinExistence type="predicted"/>
<dbReference type="InterPro" id="IPR000795">
    <property type="entry name" value="T_Tr_GTP-bd_dom"/>
</dbReference>
<dbReference type="CDD" id="cd01891">
    <property type="entry name" value="TypA_BipA"/>
    <property type="match status" value="1"/>
</dbReference>
<dbReference type="InterPro" id="IPR035647">
    <property type="entry name" value="EFG_III/V"/>
</dbReference>
<dbReference type="Gene3D" id="3.30.70.240">
    <property type="match status" value="1"/>
</dbReference>
<dbReference type="AlphaFoldDB" id="A0A1G1WT14"/>
<dbReference type="Pfam" id="PF00009">
    <property type="entry name" value="GTP_EFTU"/>
    <property type="match status" value="1"/>
</dbReference>
<dbReference type="InterPro" id="IPR005225">
    <property type="entry name" value="Small_GTP-bd"/>
</dbReference>
<evidence type="ECO:0000313" key="5">
    <source>
        <dbReference type="Proteomes" id="UP000178068"/>
    </source>
</evidence>
<dbReference type="STRING" id="1802603.A3F35_03525"/>
<dbReference type="GO" id="GO:0005829">
    <property type="term" value="C:cytosol"/>
    <property type="evidence" value="ECO:0007669"/>
    <property type="project" value="TreeGrafter"/>
</dbReference>
<dbReference type="Pfam" id="PF00679">
    <property type="entry name" value="EFG_C"/>
    <property type="match status" value="1"/>
</dbReference>
<dbReference type="PANTHER" id="PTHR42908:SF8">
    <property type="entry name" value="TR-TYPE G DOMAIN-CONTAINING PROTEIN"/>
    <property type="match status" value="1"/>
</dbReference>
<dbReference type="InterPro" id="IPR006298">
    <property type="entry name" value="BipA"/>
</dbReference>
<dbReference type="NCBIfam" id="TIGR00231">
    <property type="entry name" value="small_GTP"/>
    <property type="match status" value="1"/>
</dbReference>
<feature type="domain" description="Tr-type G" evidence="3">
    <location>
        <begin position="4"/>
        <end position="213"/>
    </location>
</feature>
<keyword evidence="1" id="KW-0342">GTP-binding</keyword>
<dbReference type="FunFam" id="3.40.50.300:FF:000055">
    <property type="entry name" value="GTP-binding protein TypA"/>
    <property type="match status" value="1"/>
</dbReference>
<dbReference type="Gene3D" id="3.30.70.870">
    <property type="entry name" value="Elongation Factor G (Translational Gtpase), domain 3"/>
    <property type="match status" value="1"/>
</dbReference>
<dbReference type="SUPFAM" id="SSF52540">
    <property type="entry name" value="P-loop containing nucleoside triphosphate hydrolases"/>
    <property type="match status" value="1"/>
</dbReference>
<dbReference type="SMART" id="SM00838">
    <property type="entry name" value="EFG_C"/>
    <property type="match status" value="1"/>
</dbReference>
<dbReference type="InterPro" id="IPR047043">
    <property type="entry name" value="BipA_III"/>
</dbReference>
<dbReference type="InterPro" id="IPR031157">
    <property type="entry name" value="G_TR_CS"/>
</dbReference>
<dbReference type="CDD" id="cd03710">
    <property type="entry name" value="BipA_TypA_C"/>
    <property type="match status" value="1"/>
</dbReference>
<dbReference type="InterPro" id="IPR047042">
    <property type="entry name" value="BipA_II"/>
</dbReference>
<dbReference type="FunFam" id="3.30.70.240:FF:000002">
    <property type="entry name" value="GTP-binding protein TypA"/>
    <property type="match status" value="1"/>
</dbReference>
<name>A0A1G1WT14_9BACT</name>
<dbReference type="Gene3D" id="3.40.50.300">
    <property type="entry name" value="P-loop containing nucleotide triphosphate hydrolases"/>
    <property type="match status" value="1"/>
</dbReference>
<organism evidence="4 5">
    <name type="scientific">Candidatus Woykebacteria bacterium RIFCSPHIGHO2_12_FULL_45_10</name>
    <dbReference type="NCBI Taxonomy" id="1802603"/>
    <lineage>
        <taxon>Bacteria</taxon>
        <taxon>Candidatus Woykeibacteriota</taxon>
    </lineage>
</organism>
<reference evidence="4 5" key="1">
    <citation type="journal article" date="2016" name="Nat. Commun.">
        <title>Thousands of microbial genomes shed light on interconnected biogeochemical processes in an aquifer system.</title>
        <authorList>
            <person name="Anantharaman K."/>
            <person name="Brown C.T."/>
            <person name="Hug L.A."/>
            <person name="Sharon I."/>
            <person name="Castelle C.J."/>
            <person name="Probst A.J."/>
            <person name="Thomas B.C."/>
            <person name="Singh A."/>
            <person name="Wilkins M.J."/>
            <person name="Karaoz U."/>
            <person name="Brodie E.L."/>
            <person name="Williams K.H."/>
            <person name="Hubbard S.S."/>
            <person name="Banfield J.F."/>
        </authorList>
    </citation>
    <scope>NUCLEOTIDE SEQUENCE [LARGE SCALE GENOMIC DNA]</scope>
</reference>
<dbReference type="InterPro" id="IPR000640">
    <property type="entry name" value="EFG_V-like"/>
</dbReference>
<evidence type="ECO:0000259" key="3">
    <source>
        <dbReference type="PROSITE" id="PS51722"/>
    </source>
</evidence>
<dbReference type="SUPFAM" id="SSF50447">
    <property type="entry name" value="Translation proteins"/>
    <property type="match status" value="1"/>
</dbReference>
<dbReference type="Pfam" id="PF21018">
    <property type="entry name" value="BipA_C"/>
    <property type="match status" value="1"/>
</dbReference>
<dbReference type="InterPro" id="IPR047041">
    <property type="entry name" value="BipA_GTP-bd_dom"/>
</dbReference>
<dbReference type="Gene3D" id="2.40.30.10">
    <property type="entry name" value="Translation factors"/>
    <property type="match status" value="1"/>
</dbReference>
<dbReference type="GO" id="GO:0005525">
    <property type="term" value="F:GTP binding"/>
    <property type="evidence" value="ECO:0007669"/>
    <property type="project" value="UniProtKB-KW"/>
</dbReference>
<gene>
    <name evidence="4" type="ORF">A3F35_03525</name>
</gene>
<dbReference type="CDD" id="cd16263">
    <property type="entry name" value="BipA_III"/>
    <property type="match status" value="1"/>
</dbReference>
<dbReference type="FunFam" id="3.30.70.870:FF:000003">
    <property type="entry name" value="GTP-binding protein TypA"/>
    <property type="match status" value="1"/>
</dbReference>
<dbReference type="InterPro" id="IPR035651">
    <property type="entry name" value="BipA_V"/>
</dbReference>
<dbReference type="NCBIfam" id="TIGR01394">
    <property type="entry name" value="TypA_BipA"/>
    <property type="match status" value="1"/>
</dbReference>
<comment type="caution">
    <text evidence="4">The sequence shown here is derived from an EMBL/GenBank/DDBJ whole genome shotgun (WGS) entry which is preliminary data.</text>
</comment>
<dbReference type="InterPro" id="IPR048876">
    <property type="entry name" value="BipA_C"/>
</dbReference>
<dbReference type="InterPro" id="IPR042116">
    <property type="entry name" value="TypA/BipA_C"/>
</dbReference>
<evidence type="ECO:0000313" key="4">
    <source>
        <dbReference type="EMBL" id="OGY30480.1"/>
    </source>
</evidence>
<protein>
    <recommendedName>
        <fullName evidence="2">50S ribosomal subunit assembly factor BipA</fullName>
    </recommendedName>
</protein>
<dbReference type="InterPro" id="IPR004161">
    <property type="entry name" value="EFTu-like_2"/>
</dbReference>
<keyword evidence="1" id="KW-0547">Nucleotide-binding</keyword>
<dbReference type="InterPro" id="IPR027417">
    <property type="entry name" value="P-loop_NTPase"/>
</dbReference>
<dbReference type="Gene3D" id="2.40.50.250">
    <property type="entry name" value="bipa protein"/>
    <property type="match status" value="1"/>
</dbReference>
<dbReference type="CDD" id="cd03691">
    <property type="entry name" value="BipA_TypA_II"/>
    <property type="match status" value="1"/>
</dbReference>
<dbReference type="PROSITE" id="PS51722">
    <property type="entry name" value="G_TR_2"/>
    <property type="match status" value="1"/>
</dbReference>
<dbReference type="GO" id="GO:0003924">
    <property type="term" value="F:GTPase activity"/>
    <property type="evidence" value="ECO:0007669"/>
    <property type="project" value="InterPro"/>
</dbReference>
<dbReference type="Proteomes" id="UP000178068">
    <property type="component" value="Unassembled WGS sequence"/>
</dbReference>